<keyword evidence="2" id="KW-1185">Reference proteome</keyword>
<name>A0A0V1DHJ3_TRIBR</name>
<proteinExistence type="predicted"/>
<comment type="caution">
    <text evidence="1">The sequence shown here is derived from an EMBL/GenBank/DDBJ whole genome shotgun (WGS) entry which is preliminary data.</text>
</comment>
<sequence>MMVSGLRSTSRAAALLIKAWDINLYVPISLSVHKQQTAGTSLPAAKAWMVNSCSYQYGTTLNVPSMPQVCMAASSLTLLAVEKIRICFEALCVNKNAFPDFVLVNSSARTRS</sequence>
<evidence type="ECO:0000313" key="2">
    <source>
        <dbReference type="Proteomes" id="UP000054653"/>
    </source>
</evidence>
<dbReference type="EMBL" id="JYDI01000003">
    <property type="protein sequence ID" value="KRY60897.1"/>
    <property type="molecule type" value="Genomic_DNA"/>
</dbReference>
<gene>
    <name evidence="1" type="ORF">T03_9526</name>
</gene>
<evidence type="ECO:0000313" key="1">
    <source>
        <dbReference type="EMBL" id="KRY60897.1"/>
    </source>
</evidence>
<dbReference type="OrthoDB" id="5929061at2759"/>
<reference evidence="1 2" key="1">
    <citation type="submission" date="2015-01" db="EMBL/GenBank/DDBJ databases">
        <title>Evolution of Trichinella species and genotypes.</title>
        <authorList>
            <person name="Korhonen P.K."/>
            <person name="Edoardo P."/>
            <person name="Giuseppe L.R."/>
            <person name="Gasser R.B."/>
        </authorList>
    </citation>
    <scope>NUCLEOTIDE SEQUENCE [LARGE SCALE GENOMIC DNA]</scope>
    <source>
        <strain evidence="1">ISS120</strain>
    </source>
</reference>
<accession>A0A0V1DHJ3</accession>
<dbReference type="Proteomes" id="UP000054653">
    <property type="component" value="Unassembled WGS sequence"/>
</dbReference>
<protein>
    <submittedName>
        <fullName evidence="1">Uncharacterized protein</fullName>
    </submittedName>
</protein>
<organism evidence="1 2">
    <name type="scientific">Trichinella britovi</name>
    <name type="common">Parasitic roundworm</name>
    <dbReference type="NCBI Taxonomy" id="45882"/>
    <lineage>
        <taxon>Eukaryota</taxon>
        <taxon>Metazoa</taxon>
        <taxon>Ecdysozoa</taxon>
        <taxon>Nematoda</taxon>
        <taxon>Enoplea</taxon>
        <taxon>Dorylaimia</taxon>
        <taxon>Trichinellida</taxon>
        <taxon>Trichinellidae</taxon>
        <taxon>Trichinella</taxon>
    </lineage>
</organism>
<dbReference type="AlphaFoldDB" id="A0A0V1DHJ3"/>